<dbReference type="EMBL" id="CP095071">
    <property type="protein sequence ID" value="UOQ84329.1"/>
    <property type="molecule type" value="Genomic_DNA"/>
</dbReference>
<dbReference type="Proteomes" id="UP000831537">
    <property type="component" value="Chromosome"/>
</dbReference>
<reference evidence="1 2" key="1">
    <citation type="submission" date="2022-04" db="EMBL/GenBank/DDBJ databases">
        <title>Gracilibacillus sp. isolated from saltern.</title>
        <authorList>
            <person name="Won M."/>
            <person name="Lee C.-M."/>
            <person name="Woen H.-Y."/>
            <person name="Kwon S.-W."/>
        </authorList>
    </citation>
    <scope>NUCLEOTIDE SEQUENCE [LARGE SCALE GENOMIC DNA]</scope>
    <source>
        <strain evidence="1 2">SSPM10-3</strain>
    </source>
</reference>
<name>A0ABY4GJE9_9BACI</name>
<keyword evidence="2" id="KW-1185">Reference proteome</keyword>
<evidence type="ECO:0000313" key="2">
    <source>
        <dbReference type="Proteomes" id="UP000831537"/>
    </source>
</evidence>
<sequence length="188" mass="21716">MIQESQLLKQSEYDDYKEVFKNSKILREIEVERGINIAKETHIHNTKMAIITTKDDNGEQFDQLTIKYLYYGENLQVLLEELRNKKGGTQLIEKLWEYKEEANQFLHKKLVNGRIVYTTMIEEGYTKPNELPELKGINNNEKDSVQTSGIEDLHSCTASGSCCKFGSTEYNHCGKYCGDRICGGRKPY</sequence>
<proteinExistence type="predicted"/>
<organism evidence="1 2">
    <name type="scientific">Gracilibacillus salinarum</name>
    <dbReference type="NCBI Taxonomy" id="2932255"/>
    <lineage>
        <taxon>Bacteria</taxon>
        <taxon>Bacillati</taxon>
        <taxon>Bacillota</taxon>
        <taxon>Bacilli</taxon>
        <taxon>Bacillales</taxon>
        <taxon>Bacillaceae</taxon>
        <taxon>Gracilibacillus</taxon>
    </lineage>
</organism>
<evidence type="ECO:0000313" key="1">
    <source>
        <dbReference type="EMBL" id="UOQ84329.1"/>
    </source>
</evidence>
<gene>
    <name evidence="1" type="ORF">MUN87_16775</name>
</gene>
<protein>
    <submittedName>
        <fullName evidence="1">Uncharacterized protein</fullName>
    </submittedName>
</protein>
<dbReference type="RefSeq" id="WP_244741920.1">
    <property type="nucleotide sequence ID" value="NZ_CP095071.1"/>
</dbReference>
<accession>A0ABY4GJE9</accession>